<evidence type="ECO:0000313" key="5">
    <source>
        <dbReference type="EMBL" id="MBA0712030.1"/>
    </source>
</evidence>
<dbReference type="CDD" id="cd07987">
    <property type="entry name" value="LPLAT_MGAT-like"/>
    <property type="match status" value="1"/>
</dbReference>
<dbReference type="PANTHER" id="PTHR22753">
    <property type="entry name" value="TRANSMEMBRANE PROTEIN 68"/>
    <property type="match status" value="1"/>
</dbReference>
<dbReference type="EMBL" id="JABEZV010000005">
    <property type="protein sequence ID" value="MBA0712030.1"/>
    <property type="molecule type" value="Genomic_DNA"/>
</dbReference>
<dbReference type="Pfam" id="PF12146">
    <property type="entry name" value="Hydrolase_4"/>
    <property type="match status" value="1"/>
</dbReference>
<evidence type="ECO:0000313" key="6">
    <source>
        <dbReference type="Proteomes" id="UP000593574"/>
    </source>
</evidence>
<keyword evidence="2" id="KW-0808">Transferase</keyword>
<evidence type="ECO:0000256" key="1">
    <source>
        <dbReference type="ARBA" id="ARBA00005420"/>
    </source>
</evidence>
<evidence type="ECO:0000256" key="3">
    <source>
        <dbReference type="ARBA" id="ARBA00023315"/>
    </source>
</evidence>
<keyword evidence="6" id="KW-1185">Reference proteome</keyword>
<dbReference type="AlphaFoldDB" id="A0A7J8ZK82"/>
<dbReference type="PANTHER" id="PTHR22753:SF14">
    <property type="entry name" value="MONOACYLGLYCEROL_DIACYLGLYCEROL O-ACYLTRANSFERASE"/>
    <property type="match status" value="1"/>
</dbReference>
<dbReference type="InterPro" id="IPR029058">
    <property type="entry name" value="AB_hydrolase_fold"/>
</dbReference>
<sequence length="745" mass="83105">MASAILNFRVSPCFGINPKLKPRFRAERLASGDDNLSVYSVNGGAGSVMEEKEKKGSFLNGGNGRLKPRIEQKMVKKRVCEELEVLWDDGYGTKTVKDYLIAAEEMIKPDGGPPRWFCPVECGQPINDSPLLLFLPGKFVALFLFDVLNVYNGNFILLLDVIAGLDGVGMGLILHHKALGKVFKVQCLHIPVQDQTPFEELVKLVEEAIRLEHASRPNTPIYLVGDSFGGCLALAVAARNPTIDLVLILANPATSFGRSQLQPLFPILEAFPDGLHVTIPYLLSLVMGEPVKMATVGIEGRLSPLQKIEQLSGNLTALLPLLSGMANIIPKETLVWKLKLLKTASAYTNSRLHAVKAEVLVLASDKDNMLPSRDEAQRLMNSLSNCKVRRFKDNGHTLLLEDSLTLLTIIKGTCKYRHSKKHDFIADFVPPSMSEFKYAFDEVAGYIRFASGSAMFSTMEDGKIVQGLAGVPKEGPVLLVGYHMLMGLELSCLIEAFLREKKIMVRGIAHPELFWGKLQSSSNEFAFSDWVKVMGALPVTANYLFKALSTKSHVLLYPGGAREALHYKGEEYKLFWPEQPEFVRMAARFGATIVPFGTVGEDDIAELVLDYNDWMKIPVINERIKESIRDGIRIRSLPVYFGFGFPDETDGEVGNQQLFIPGMLPKIPGRFYYLFGKPIKLKGREDLTKNRQDANDLYLQVKSEVEQCIDYLLKKREEDPYRSIIDRTIYGALYSSVDQVPAFKP</sequence>
<dbReference type="Pfam" id="PF03982">
    <property type="entry name" value="DAGAT"/>
    <property type="match status" value="1"/>
</dbReference>
<evidence type="ECO:0000259" key="4">
    <source>
        <dbReference type="Pfam" id="PF12146"/>
    </source>
</evidence>
<dbReference type="InterPro" id="IPR007130">
    <property type="entry name" value="DAGAT"/>
</dbReference>
<dbReference type="InterPro" id="IPR022742">
    <property type="entry name" value="Hydrolase_4"/>
</dbReference>
<protein>
    <recommendedName>
        <fullName evidence="4">Serine aminopeptidase S33 domain-containing protein</fullName>
    </recommendedName>
</protein>
<feature type="domain" description="Serine aminopeptidase S33" evidence="4">
    <location>
        <begin position="197"/>
        <end position="402"/>
    </location>
</feature>
<comment type="caution">
    <text evidence="5">The sequence shown here is derived from an EMBL/GenBank/DDBJ whole genome shotgun (WGS) entry which is preliminary data.</text>
</comment>
<gene>
    <name evidence="5" type="ORF">Golax_011155</name>
</gene>
<comment type="similarity">
    <text evidence="1">Belongs to the diacylglycerol acyltransferase family.</text>
</comment>
<dbReference type="GO" id="GO:0004144">
    <property type="term" value="F:diacylglycerol O-acyltransferase activity"/>
    <property type="evidence" value="ECO:0007669"/>
    <property type="project" value="UniProtKB-ARBA"/>
</dbReference>
<reference evidence="5 6" key="1">
    <citation type="journal article" date="2019" name="Genome Biol. Evol.">
        <title>Insights into the evolution of the New World diploid cottons (Gossypium, subgenus Houzingenia) based on genome sequencing.</title>
        <authorList>
            <person name="Grover C.E."/>
            <person name="Arick M.A. 2nd"/>
            <person name="Thrash A."/>
            <person name="Conover J.L."/>
            <person name="Sanders W.S."/>
            <person name="Peterson D.G."/>
            <person name="Frelichowski J.E."/>
            <person name="Scheffler J.A."/>
            <person name="Scheffler B.E."/>
            <person name="Wendel J.F."/>
        </authorList>
    </citation>
    <scope>NUCLEOTIDE SEQUENCE [LARGE SCALE GENOMIC DNA]</scope>
    <source>
        <strain evidence="5">4</strain>
        <tissue evidence="5">Leaf</tissue>
    </source>
</reference>
<name>A0A7J8ZK82_9ROSI</name>
<organism evidence="5 6">
    <name type="scientific">Gossypium laxum</name>
    <dbReference type="NCBI Taxonomy" id="34288"/>
    <lineage>
        <taxon>Eukaryota</taxon>
        <taxon>Viridiplantae</taxon>
        <taxon>Streptophyta</taxon>
        <taxon>Embryophyta</taxon>
        <taxon>Tracheophyta</taxon>
        <taxon>Spermatophyta</taxon>
        <taxon>Magnoliopsida</taxon>
        <taxon>eudicotyledons</taxon>
        <taxon>Gunneridae</taxon>
        <taxon>Pentapetalae</taxon>
        <taxon>rosids</taxon>
        <taxon>malvids</taxon>
        <taxon>Malvales</taxon>
        <taxon>Malvaceae</taxon>
        <taxon>Malvoideae</taxon>
        <taxon>Gossypium</taxon>
    </lineage>
</organism>
<dbReference type="Gene3D" id="3.40.50.1820">
    <property type="entry name" value="alpha/beta hydrolase"/>
    <property type="match status" value="1"/>
</dbReference>
<keyword evidence="3" id="KW-0012">Acyltransferase</keyword>
<proteinExistence type="inferred from homology"/>
<accession>A0A7J8ZK82</accession>
<dbReference type="GO" id="GO:0016020">
    <property type="term" value="C:membrane"/>
    <property type="evidence" value="ECO:0007669"/>
    <property type="project" value="TreeGrafter"/>
</dbReference>
<dbReference type="SUPFAM" id="SSF53474">
    <property type="entry name" value="alpha/beta-Hydrolases"/>
    <property type="match status" value="1"/>
</dbReference>
<evidence type="ECO:0000256" key="2">
    <source>
        <dbReference type="ARBA" id="ARBA00022679"/>
    </source>
</evidence>
<dbReference type="Proteomes" id="UP000593574">
    <property type="component" value="Unassembled WGS sequence"/>
</dbReference>
<dbReference type="GO" id="GO:0019432">
    <property type="term" value="P:triglyceride biosynthetic process"/>
    <property type="evidence" value="ECO:0007669"/>
    <property type="project" value="UniProtKB-ARBA"/>
</dbReference>